<dbReference type="PANTHER" id="PTHR10587">
    <property type="entry name" value="GLYCOSYL TRANSFERASE-RELATED"/>
    <property type="match status" value="1"/>
</dbReference>
<dbReference type="InterPro" id="IPR002509">
    <property type="entry name" value="NODB_dom"/>
</dbReference>
<dbReference type="Gene3D" id="3.20.20.370">
    <property type="entry name" value="Glycoside hydrolase/deacetylase"/>
    <property type="match status" value="1"/>
</dbReference>
<dbReference type="SUPFAM" id="SSF88713">
    <property type="entry name" value="Glycoside hydrolase/deacetylase"/>
    <property type="match status" value="1"/>
</dbReference>
<dbReference type="AlphaFoldDB" id="A0A060CLI2"/>
<protein>
    <submittedName>
        <fullName evidence="2">Polysacc_deac_1</fullName>
    </submittedName>
</protein>
<accession>A0A060CLI2</accession>
<evidence type="ECO:0000313" key="2">
    <source>
        <dbReference type="EMBL" id="AIA93905.1"/>
    </source>
</evidence>
<dbReference type="PROSITE" id="PS51677">
    <property type="entry name" value="NODB"/>
    <property type="match status" value="1"/>
</dbReference>
<dbReference type="EMBL" id="KF126557">
    <property type="protein sequence ID" value="AIA93905.1"/>
    <property type="molecule type" value="Genomic_DNA"/>
</dbReference>
<name>A0A060CLI2_9BURK</name>
<organism evidence="2">
    <name type="scientific">uncultured Polaromonas sp</name>
    <dbReference type="NCBI Taxonomy" id="225016"/>
    <lineage>
        <taxon>Bacteria</taxon>
        <taxon>Pseudomonadati</taxon>
        <taxon>Pseudomonadota</taxon>
        <taxon>Betaproteobacteria</taxon>
        <taxon>Burkholderiales</taxon>
        <taxon>Comamonadaceae</taxon>
        <taxon>Polaromonas</taxon>
        <taxon>environmental samples</taxon>
    </lineage>
</organism>
<dbReference type="InterPro" id="IPR011330">
    <property type="entry name" value="Glyco_hydro/deAcase_b/a-brl"/>
</dbReference>
<proteinExistence type="predicted"/>
<reference evidence="2" key="1">
    <citation type="journal article" date="2013" name="Environ. Microbiol.">
        <title>Seasonally variable intestinal metagenomes of the red palm weevil (Rhynchophorus ferrugineus).</title>
        <authorList>
            <person name="Jia S."/>
            <person name="Zhang X."/>
            <person name="Zhang G."/>
            <person name="Yin A."/>
            <person name="Zhang S."/>
            <person name="Li F."/>
            <person name="Wang L."/>
            <person name="Zhao D."/>
            <person name="Yun Q."/>
            <person name="Tala"/>
            <person name="Wang J."/>
            <person name="Sun G."/>
            <person name="Baabdullah M."/>
            <person name="Yu X."/>
            <person name="Hu S."/>
            <person name="Al-Mssallem I.S."/>
            <person name="Yu J."/>
        </authorList>
    </citation>
    <scope>NUCLEOTIDE SEQUENCE</scope>
</reference>
<feature type="non-terminal residue" evidence="2">
    <location>
        <position position="95"/>
    </location>
</feature>
<dbReference type="InterPro" id="IPR050248">
    <property type="entry name" value="Polysacc_deacetylase_ArnD"/>
</dbReference>
<dbReference type="PANTHER" id="PTHR10587:SF137">
    <property type="entry name" value="4-DEOXY-4-FORMAMIDO-L-ARABINOSE-PHOSPHOUNDECAPRENOL DEFORMYLASE ARND-RELATED"/>
    <property type="match status" value="1"/>
</dbReference>
<evidence type="ECO:0000259" key="1">
    <source>
        <dbReference type="PROSITE" id="PS51677"/>
    </source>
</evidence>
<feature type="domain" description="NodB homology" evidence="1">
    <location>
        <begin position="41"/>
        <end position="95"/>
    </location>
</feature>
<dbReference type="GO" id="GO:0016810">
    <property type="term" value="F:hydrolase activity, acting on carbon-nitrogen (but not peptide) bonds"/>
    <property type="evidence" value="ECO:0007669"/>
    <property type="project" value="InterPro"/>
</dbReference>
<sequence>MEWGWPWGLAGAAAIAAAGCWAVLRPGCQWLGPVVRRTGSGRILLTIDDGPDPRDTPVALDLLDRHGLKAVFFMIGEKVREYPDLAREVARRGHE</sequence>
<dbReference type="CDD" id="cd10917">
    <property type="entry name" value="CE4_NodB_like_6s_7s"/>
    <property type="match status" value="1"/>
</dbReference>
<dbReference type="GO" id="GO:0005975">
    <property type="term" value="P:carbohydrate metabolic process"/>
    <property type="evidence" value="ECO:0007669"/>
    <property type="project" value="InterPro"/>
</dbReference>
<dbReference type="Pfam" id="PF01522">
    <property type="entry name" value="Polysacc_deac_1"/>
    <property type="match status" value="1"/>
</dbReference>